<dbReference type="EMBL" id="WUBR01000001">
    <property type="protein sequence ID" value="MWV26421.1"/>
    <property type="molecule type" value="Genomic_DNA"/>
</dbReference>
<dbReference type="Proteomes" id="UP000461409">
    <property type="component" value="Unassembled WGS sequence"/>
</dbReference>
<keyword evidence="5" id="KW-1185">Reference proteome</keyword>
<protein>
    <submittedName>
        <fullName evidence="4">Ribonuclease T</fullName>
    </submittedName>
</protein>
<accession>A0A844X7S9</accession>
<keyword evidence="3" id="KW-0732">Signal</keyword>
<name>A0A844X7S9_9SPHN</name>
<evidence type="ECO:0000313" key="5">
    <source>
        <dbReference type="Proteomes" id="UP000461409"/>
    </source>
</evidence>
<dbReference type="SUPFAM" id="SSF55895">
    <property type="entry name" value="Ribonuclease Rh-like"/>
    <property type="match status" value="1"/>
</dbReference>
<reference evidence="4 5" key="2">
    <citation type="submission" date="2020-02" db="EMBL/GenBank/DDBJ databases">
        <title>Erythrobacter dongmakensis sp. nov., isolated from a tidal mudflat.</title>
        <authorList>
            <person name="Kim I.S."/>
        </authorList>
    </citation>
    <scope>NUCLEOTIDE SEQUENCE [LARGE SCALE GENOMIC DNA]</scope>
    <source>
        <strain evidence="4 5">GH3-10</strain>
    </source>
</reference>
<dbReference type="InterPro" id="IPR018188">
    <property type="entry name" value="RNase_T2_His_AS_1"/>
</dbReference>
<dbReference type="Pfam" id="PF00445">
    <property type="entry name" value="Ribonuclease_T2"/>
    <property type="match status" value="1"/>
</dbReference>
<evidence type="ECO:0000313" key="4">
    <source>
        <dbReference type="EMBL" id="MWV26421.1"/>
    </source>
</evidence>
<dbReference type="InterPro" id="IPR001568">
    <property type="entry name" value="RNase_T2-like"/>
</dbReference>
<dbReference type="GO" id="GO:0033897">
    <property type="term" value="F:ribonuclease T2 activity"/>
    <property type="evidence" value="ECO:0007669"/>
    <property type="project" value="InterPro"/>
</dbReference>
<feature type="signal peptide" evidence="3">
    <location>
        <begin position="1"/>
        <end position="23"/>
    </location>
</feature>
<proteinExistence type="inferred from homology"/>
<evidence type="ECO:0000256" key="1">
    <source>
        <dbReference type="ARBA" id="ARBA00007469"/>
    </source>
</evidence>
<dbReference type="GO" id="GO:0006401">
    <property type="term" value="P:RNA catabolic process"/>
    <property type="evidence" value="ECO:0007669"/>
    <property type="project" value="TreeGrafter"/>
</dbReference>
<dbReference type="RefSeq" id="WP_160484117.1">
    <property type="nucleotide sequence ID" value="NZ_WUBR01000001.1"/>
</dbReference>
<sequence length="238" mass="27186">MPASFTRLTLAALALVLPATAQAQAYQCRVPSGPVSLPQIERDGPVRRSPVRGYTLALSWSPEFCRFRDDQPRHARQCGGRAGRFAFIVHGLWPESGPGKWPQWCPTRRQPSNNELRRSMCMTPDTALLARQWSKHGACMTPNPDAYLRVTRILWNSLRWPDFDRLSRRDDLTAGDVRTTFADANPYWDAEDVGLVVNDRGWLRELRLCYGANFMPTACDRQRFGPADDERVRIWRGL</sequence>
<gene>
    <name evidence="4" type="ORF">GRF63_00750</name>
</gene>
<dbReference type="Gene3D" id="3.90.730.10">
    <property type="entry name" value="Ribonuclease T2-like"/>
    <property type="match status" value="1"/>
</dbReference>
<dbReference type="PANTHER" id="PTHR11240">
    <property type="entry name" value="RIBONUCLEASE T2"/>
    <property type="match status" value="1"/>
</dbReference>
<dbReference type="PANTHER" id="PTHR11240:SF22">
    <property type="entry name" value="RIBONUCLEASE T2"/>
    <property type="match status" value="1"/>
</dbReference>
<comment type="similarity">
    <text evidence="1 2">Belongs to the RNase T2 family.</text>
</comment>
<dbReference type="InterPro" id="IPR036430">
    <property type="entry name" value="RNase_T2-like_sf"/>
</dbReference>
<dbReference type="PROSITE" id="PS00530">
    <property type="entry name" value="RNASE_T2_1"/>
    <property type="match status" value="1"/>
</dbReference>
<dbReference type="AlphaFoldDB" id="A0A844X7S9"/>
<organism evidence="4 5">
    <name type="scientific">Aurantiacibacter rhizosphaerae</name>
    <dbReference type="NCBI Taxonomy" id="2691582"/>
    <lineage>
        <taxon>Bacteria</taxon>
        <taxon>Pseudomonadati</taxon>
        <taxon>Pseudomonadota</taxon>
        <taxon>Alphaproteobacteria</taxon>
        <taxon>Sphingomonadales</taxon>
        <taxon>Erythrobacteraceae</taxon>
        <taxon>Aurantiacibacter</taxon>
    </lineage>
</organism>
<evidence type="ECO:0000256" key="3">
    <source>
        <dbReference type="SAM" id="SignalP"/>
    </source>
</evidence>
<dbReference type="GO" id="GO:0003723">
    <property type="term" value="F:RNA binding"/>
    <property type="evidence" value="ECO:0007669"/>
    <property type="project" value="InterPro"/>
</dbReference>
<reference evidence="4 5" key="1">
    <citation type="submission" date="2019-12" db="EMBL/GenBank/DDBJ databases">
        <authorList>
            <person name="Lee S.D."/>
        </authorList>
    </citation>
    <scope>NUCLEOTIDE SEQUENCE [LARGE SCALE GENOMIC DNA]</scope>
    <source>
        <strain evidence="4 5">GH3-10</strain>
    </source>
</reference>
<comment type="caution">
    <text evidence="4">The sequence shown here is derived from an EMBL/GenBank/DDBJ whole genome shotgun (WGS) entry which is preliminary data.</text>
</comment>
<feature type="chain" id="PRO_5032385795" evidence="3">
    <location>
        <begin position="24"/>
        <end position="238"/>
    </location>
</feature>
<evidence type="ECO:0000256" key="2">
    <source>
        <dbReference type="RuleBase" id="RU004328"/>
    </source>
</evidence>